<name>A0ACC2UE83_9FUNG</name>
<protein>
    <submittedName>
        <fullName evidence="1">Uncharacterized protein</fullName>
    </submittedName>
</protein>
<evidence type="ECO:0000313" key="1">
    <source>
        <dbReference type="EMBL" id="KAJ9084851.1"/>
    </source>
</evidence>
<gene>
    <name evidence="1" type="ORF">DSO57_1019777</name>
</gene>
<reference evidence="1" key="1">
    <citation type="submission" date="2022-04" db="EMBL/GenBank/DDBJ databases">
        <title>Genome of the entomopathogenic fungus Entomophthora muscae.</title>
        <authorList>
            <person name="Elya C."/>
            <person name="Lovett B.R."/>
            <person name="Lee E."/>
            <person name="Macias A.M."/>
            <person name="Hajek A.E."/>
            <person name="De Bivort B.L."/>
            <person name="Kasson M.T."/>
            <person name="De Fine Licht H.H."/>
            <person name="Stajich J.E."/>
        </authorList>
    </citation>
    <scope>NUCLEOTIDE SEQUENCE</scope>
    <source>
        <strain evidence="1">Berkeley</strain>
    </source>
</reference>
<keyword evidence="2" id="KW-1185">Reference proteome</keyword>
<dbReference type="Proteomes" id="UP001165960">
    <property type="component" value="Unassembled WGS sequence"/>
</dbReference>
<proteinExistence type="predicted"/>
<dbReference type="EMBL" id="QTSX02000800">
    <property type="protein sequence ID" value="KAJ9084851.1"/>
    <property type="molecule type" value="Genomic_DNA"/>
</dbReference>
<organism evidence="1 2">
    <name type="scientific">Entomophthora muscae</name>
    <dbReference type="NCBI Taxonomy" id="34485"/>
    <lineage>
        <taxon>Eukaryota</taxon>
        <taxon>Fungi</taxon>
        <taxon>Fungi incertae sedis</taxon>
        <taxon>Zoopagomycota</taxon>
        <taxon>Entomophthoromycotina</taxon>
        <taxon>Entomophthoromycetes</taxon>
        <taxon>Entomophthorales</taxon>
        <taxon>Entomophthoraceae</taxon>
        <taxon>Entomophthora</taxon>
    </lineage>
</organism>
<sequence length="318" mass="35916">METSQDPLGPDIMITIPLSNDEVLAYLLLGALLVLFPFLAVQLTQWYTASTANPQPTNNSFHTVLENLYYIVCIITYQYYQNHDLKEWSDLYGKASFPDVNQILSGTQVTLGPYYYLIMGASCMFILMISAYYIYQYNVQTIPDICQTRPECEAQAHIEPGLEPSSMFMLKTSSSACYSRSLPKPLSSCSSNVTTRPFSFEPFLLSELQVASQVKHMKTEEQDVSSTLVKQYYSTCIPNQHIYLGAMSTVKNSEMTPTKQKHPPSLLSHLVTKPKSIYKLKSDAIKKAMKAAELRMSQELPLDDSCSINYLFSEIESQ</sequence>
<evidence type="ECO:0000313" key="2">
    <source>
        <dbReference type="Proteomes" id="UP001165960"/>
    </source>
</evidence>
<accession>A0ACC2UE83</accession>
<comment type="caution">
    <text evidence="1">The sequence shown here is derived from an EMBL/GenBank/DDBJ whole genome shotgun (WGS) entry which is preliminary data.</text>
</comment>